<dbReference type="Gene3D" id="1.10.630.10">
    <property type="entry name" value="Cytochrome P450"/>
    <property type="match status" value="1"/>
</dbReference>
<dbReference type="GO" id="GO:0004497">
    <property type="term" value="F:monooxygenase activity"/>
    <property type="evidence" value="ECO:0007669"/>
    <property type="project" value="InterPro"/>
</dbReference>
<protein>
    <submittedName>
        <fullName evidence="1">Uncharacterized protein</fullName>
    </submittedName>
</protein>
<sequence>MLQSSSFLSDVDGARLRCLKIVYLGDSAVRNGYRQIGTVINGQHEEPWVSRRCLRVSRRRMRSLVIVNVWNMTHDPKTYQDPMVFDPTRFLARPKHVPERDPREIAFGFGRRIYRNVHARRGVPVQTYFPCRTLKC</sequence>
<dbReference type="GO" id="GO:0005506">
    <property type="term" value="F:iron ion binding"/>
    <property type="evidence" value="ECO:0007669"/>
    <property type="project" value="InterPro"/>
</dbReference>
<accession>A0A284S7P7</accession>
<dbReference type="InterPro" id="IPR036396">
    <property type="entry name" value="Cyt_P450_sf"/>
</dbReference>
<evidence type="ECO:0000313" key="2">
    <source>
        <dbReference type="Proteomes" id="UP000219338"/>
    </source>
</evidence>
<dbReference type="Pfam" id="PF00067">
    <property type="entry name" value="p450"/>
    <property type="match status" value="1"/>
</dbReference>
<dbReference type="AlphaFoldDB" id="A0A284S7P7"/>
<reference evidence="2" key="1">
    <citation type="journal article" date="2017" name="Nat. Ecol. Evol.">
        <title>Genome expansion and lineage-specific genetic innovations in the forest pathogenic fungi Armillaria.</title>
        <authorList>
            <person name="Sipos G."/>
            <person name="Prasanna A.N."/>
            <person name="Walter M.C."/>
            <person name="O'Connor E."/>
            <person name="Balint B."/>
            <person name="Krizsan K."/>
            <person name="Kiss B."/>
            <person name="Hess J."/>
            <person name="Varga T."/>
            <person name="Slot J."/>
            <person name="Riley R."/>
            <person name="Boka B."/>
            <person name="Rigling D."/>
            <person name="Barry K."/>
            <person name="Lee J."/>
            <person name="Mihaltcheva S."/>
            <person name="LaButti K."/>
            <person name="Lipzen A."/>
            <person name="Waldron R."/>
            <person name="Moloney N.M."/>
            <person name="Sperisen C."/>
            <person name="Kredics L."/>
            <person name="Vagvoelgyi C."/>
            <person name="Patrignani A."/>
            <person name="Fitzpatrick D."/>
            <person name="Nagy I."/>
            <person name="Doyle S."/>
            <person name="Anderson J.B."/>
            <person name="Grigoriev I.V."/>
            <person name="Gueldener U."/>
            <person name="Muensterkoetter M."/>
            <person name="Nagy L.G."/>
        </authorList>
    </citation>
    <scope>NUCLEOTIDE SEQUENCE [LARGE SCALE GENOMIC DNA]</scope>
    <source>
        <strain evidence="2">C18/9</strain>
    </source>
</reference>
<proteinExistence type="predicted"/>
<dbReference type="Proteomes" id="UP000219338">
    <property type="component" value="Unassembled WGS sequence"/>
</dbReference>
<dbReference type="OrthoDB" id="2789670at2759"/>
<dbReference type="EMBL" id="FUEG01000040">
    <property type="protein sequence ID" value="SJL17042.1"/>
    <property type="molecule type" value="Genomic_DNA"/>
</dbReference>
<name>A0A284S7P7_ARMOS</name>
<organism evidence="1 2">
    <name type="scientific">Armillaria ostoyae</name>
    <name type="common">Armillaria root rot fungus</name>
    <dbReference type="NCBI Taxonomy" id="47428"/>
    <lineage>
        <taxon>Eukaryota</taxon>
        <taxon>Fungi</taxon>
        <taxon>Dikarya</taxon>
        <taxon>Basidiomycota</taxon>
        <taxon>Agaricomycotina</taxon>
        <taxon>Agaricomycetes</taxon>
        <taxon>Agaricomycetidae</taxon>
        <taxon>Agaricales</taxon>
        <taxon>Marasmiineae</taxon>
        <taxon>Physalacriaceae</taxon>
        <taxon>Armillaria</taxon>
    </lineage>
</organism>
<dbReference type="PRINTS" id="PR00463">
    <property type="entry name" value="EP450I"/>
</dbReference>
<dbReference type="InterPro" id="IPR001128">
    <property type="entry name" value="Cyt_P450"/>
</dbReference>
<dbReference type="SUPFAM" id="SSF48264">
    <property type="entry name" value="Cytochrome P450"/>
    <property type="match status" value="1"/>
</dbReference>
<dbReference type="InterPro" id="IPR002401">
    <property type="entry name" value="Cyt_P450_E_grp-I"/>
</dbReference>
<gene>
    <name evidence="1" type="ORF">ARMOST_20583</name>
</gene>
<keyword evidence="2" id="KW-1185">Reference proteome</keyword>
<dbReference type="STRING" id="47428.A0A284S7P7"/>
<evidence type="ECO:0000313" key="1">
    <source>
        <dbReference type="EMBL" id="SJL17042.1"/>
    </source>
</evidence>
<dbReference type="GO" id="GO:0020037">
    <property type="term" value="F:heme binding"/>
    <property type="evidence" value="ECO:0007669"/>
    <property type="project" value="InterPro"/>
</dbReference>
<dbReference type="GO" id="GO:0016705">
    <property type="term" value="F:oxidoreductase activity, acting on paired donors, with incorporation or reduction of molecular oxygen"/>
    <property type="evidence" value="ECO:0007669"/>
    <property type="project" value="InterPro"/>
</dbReference>